<evidence type="ECO:0000256" key="6">
    <source>
        <dbReference type="ARBA" id="ARBA00023004"/>
    </source>
</evidence>
<dbReference type="InterPro" id="IPR036851">
    <property type="entry name" value="Chloroperoxidase-like_sf"/>
</dbReference>
<keyword evidence="2" id="KW-0575">Peroxidase</keyword>
<dbReference type="Gene3D" id="1.10.489.10">
    <property type="entry name" value="Chloroperoxidase-like"/>
    <property type="match status" value="1"/>
</dbReference>
<accession>A0A0C3MIL9</accession>
<gene>
    <name evidence="9" type="ORF">M407DRAFT_231607</name>
</gene>
<keyword evidence="10" id="KW-1185">Reference proteome</keyword>
<evidence type="ECO:0000313" key="9">
    <source>
        <dbReference type="EMBL" id="KIO33537.1"/>
    </source>
</evidence>
<dbReference type="PANTHER" id="PTHR33577">
    <property type="entry name" value="STERIGMATOCYSTIN BIOSYNTHESIS PEROXIDASE STCC-RELATED"/>
    <property type="match status" value="1"/>
</dbReference>
<organism evidence="9 10">
    <name type="scientific">Tulasnella calospora MUT 4182</name>
    <dbReference type="NCBI Taxonomy" id="1051891"/>
    <lineage>
        <taxon>Eukaryota</taxon>
        <taxon>Fungi</taxon>
        <taxon>Dikarya</taxon>
        <taxon>Basidiomycota</taxon>
        <taxon>Agaricomycotina</taxon>
        <taxon>Agaricomycetes</taxon>
        <taxon>Cantharellales</taxon>
        <taxon>Tulasnellaceae</taxon>
        <taxon>Tulasnella</taxon>
    </lineage>
</organism>
<dbReference type="AlphaFoldDB" id="A0A0C3MIL9"/>
<evidence type="ECO:0000256" key="1">
    <source>
        <dbReference type="ARBA" id="ARBA00001970"/>
    </source>
</evidence>
<comment type="similarity">
    <text evidence="7">Belongs to the chloroperoxidase family.</text>
</comment>
<dbReference type="HOGENOM" id="CLU_050230_1_0_1"/>
<dbReference type="Proteomes" id="UP000054248">
    <property type="component" value="Unassembled WGS sequence"/>
</dbReference>
<dbReference type="Pfam" id="PF01328">
    <property type="entry name" value="Peroxidase_2"/>
    <property type="match status" value="1"/>
</dbReference>
<proteinExistence type="inferred from homology"/>
<sequence>MTVTAKPVNTFTTAIGLIARLLPLPFAFVAFSWFVFTLHARDAYYTVLALLLPKRRVGRVIKKGDPGFDGMWPQYCAPREGDSRSPCPGLNVLANHGILPRNGKNISYKEMSLAIQKAFNLSPTLGDQLTSSAFLVDQGRGRIDLYDLNALGIVQHDASLTRHDIAFVADQGAPDSFLVNRFVEHATHSKNNRRRFSLGDMAYYNGLRRAECRDSNGQYSMVYSFFHKFFGSGNCALLYSIFDGDAEDLKVFLEEERFPHGWEPKVRSAHGHPILFAQITTLMVEFNTHEGQKLRPGDQFFNQRLLKLKSK</sequence>
<reference evidence="9 10" key="1">
    <citation type="submission" date="2014-04" db="EMBL/GenBank/DDBJ databases">
        <authorList>
            <consortium name="DOE Joint Genome Institute"/>
            <person name="Kuo A."/>
            <person name="Girlanda M."/>
            <person name="Perotto S."/>
            <person name="Kohler A."/>
            <person name="Nagy L.G."/>
            <person name="Floudas D."/>
            <person name="Copeland A."/>
            <person name="Barry K.W."/>
            <person name="Cichocki N."/>
            <person name="Veneault-Fourrey C."/>
            <person name="LaButti K."/>
            <person name="Lindquist E.A."/>
            <person name="Lipzen A."/>
            <person name="Lundell T."/>
            <person name="Morin E."/>
            <person name="Murat C."/>
            <person name="Sun H."/>
            <person name="Tunlid A."/>
            <person name="Henrissat B."/>
            <person name="Grigoriev I.V."/>
            <person name="Hibbett D.S."/>
            <person name="Martin F."/>
            <person name="Nordberg H.P."/>
            <person name="Cantor M.N."/>
            <person name="Hua S.X."/>
        </authorList>
    </citation>
    <scope>NUCLEOTIDE SEQUENCE [LARGE SCALE GENOMIC DNA]</scope>
    <source>
        <strain evidence="9 10">MUT 4182</strain>
    </source>
</reference>
<keyword evidence="4" id="KW-0479">Metal-binding</keyword>
<dbReference type="EMBL" id="KN822947">
    <property type="protein sequence ID" value="KIO33537.1"/>
    <property type="molecule type" value="Genomic_DNA"/>
</dbReference>
<dbReference type="PANTHER" id="PTHR33577:SF18">
    <property type="entry name" value="HEME HALOPEROXIDASE FAMILY PROFILE DOMAIN-CONTAINING PROTEIN"/>
    <property type="match status" value="1"/>
</dbReference>
<name>A0A0C3MIL9_9AGAM</name>
<keyword evidence="3" id="KW-0349">Heme</keyword>
<feature type="domain" description="Heme haloperoxidase family profile" evidence="8">
    <location>
        <begin position="71"/>
        <end position="281"/>
    </location>
</feature>
<evidence type="ECO:0000256" key="5">
    <source>
        <dbReference type="ARBA" id="ARBA00023002"/>
    </source>
</evidence>
<dbReference type="InterPro" id="IPR000028">
    <property type="entry name" value="Chloroperoxidase"/>
</dbReference>
<dbReference type="GO" id="GO:0004601">
    <property type="term" value="F:peroxidase activity"/>
    <property type="evidence" value="ECO:0007669"/>
    <property type="project" value="UniProtKB-KW"/>
</dbReference>
<dbReference type="STRING" id="1051891.A0A0C3MIL9"/>
<reference evidence="10" key="2">
    <citation type="submission" date="2015-01" db="EMBL/GenBank/DDBJ databases">
        <title>Evolutionary Origins and Diversification of the Mycorrhizal Mutualists.</title>
        <authorList>
            <consortium name="DOE Joint Genome Institute"/>
            <consortium name="Mycorrhizal Genomics Consortium"/>
            <person name="Kohler A."/>
            <person name="Kuo A."/>
            <person name="Nagy L.G."/>
            <person name="Floudas D."/>
            <person name="Copeland A."/>
            <person name="Barry K.W."/>
            <person name="Cichocki N."/>
            <person name="Veneault-Fourrey C."/>
            <person name="LaButti K."/>
            <person name="Lindquist E.A."/>
            <person name="Lipzen A."/>
            <person name="Lundell T."/>
            <person name="Morin E."/>
            <person name="Murat C."/>
            <person name="Riley R."/>
            <person name="Ohm R."/>
            <person name="Sun H."/>
            <person name="Tunlid A."/>
            <person name="Henrissat B."/>
            <person name="Grigoriev I.V."/>
            <person name="Hibbett D.S."/>
            <person name="Martin F."/>
        </authorList>
    </citation>
    <scope>NUCLEOTIDE SEQUENCE [LARGE SCALE GENOMIC DNA]</scope>
    <source>
        <strain evidence="10">MUT 4182</strain>
    </source>
</reference>
<keyword evidence="6" id="KW-0408">Iron</keyword>
<dbReference type="OrthoDB" id="407298at2759"/>
<evidence type="ECO:0000256" key="2">
    <source>
        <dbReference type="ARBA" id="ARBA00022559"/>
    </source>
</evidence>
<keyword evidence="5" id="KW-0560">Oxidoreductase</keyword>
<evidence type="ECO:0000256" key="7">
    <source>
        <dbReference type="ARBA" id="ARBA00025795"/>
    </source>
</evidence>
<evidence type="ECO:0000313" key="10">
    <source>
        <dbReference type="Proteomes" id="UP000054248"/>
    </source>
</evidence>
<protein>
    <recommendedName>
        <fullName evidence="8">Heme haloperoxidase family profile domain-containing protein</fullName>
    </recommendedName>
</protein>
<dbReference type="PROSITE" id="PS51405">
    <property type="entry name" value="HEME_HALOPEROXIDASE"/>
    <property type="match status" value="1"/>
</dbReference>
<evidence type="ECO:0000256" key="3">
    <source>
        <dbReference type="ARBA" id="ARBA00022617"/>
    </source>
</evidence>
<evidence type="ECO:0000259" key="8">
    <source>
        <dbReference type="PROSITE" id="PS51405"/>
    </source>
</evidence>
<dbReference type="GO" id="GO:0046872">
    <property type="term" value="F:metal ion binding"/>
    <property type="evidence" value="ECO:0007669"/>
    <property type="project" value="UniProtKB-KW"/>
</dbReference>
<comment type="cofactor">
    <cofactor evidence="1">
        <name>heme b</name>
        <dbReference type="ChEBI" id="CHEBI:60344"/>
    </cofactor>
</comment>
<dbReference type="SUPFAM" id="SSF47571">
    <property type="entry name" value="Cloroperoxidase"/>
    <property type="match status" value="1"/>
</dbReference>
<evidence type="ECO:0000256" key="4">
    <source>
        <dbReference type="ARBA" id="ARBA00022723"/>
    </source>
</evidence>